<accession>A0A3B1JER6</accession>
<reference evidence="3" key="4">
    <citation type="submission" date="2025-09" db="UniProtKB">
        <authorList>
            <consortium name="Ensembl"/>
        </authorList>
    </citation>
    <scope>IDENTIFICATION</scope>
</reference>
<keyword evidence="4" id="KW-1185">Reference proteome</keyword>
<evidence type="ECO:0000313" key="4">
    <source>
        <dbReference type="Proteomes" id="UP000018467"/>
    </source>
</evidence>
<dbReference type="AlphaFoldDB" id="A0A3B1JER6"/>
<organism evidence="3 4">
    <name type="scientific">Astyanax mexicanus</name>
    <name type="common">Blind cave fish</name>
    <name type="synonym">Astyanax fasciatus mexicanus</name>
    <dbReference type="NCBI Taxonomy" id="7994"/>
    <lineage>
        <taxon>Eukaryota</taxon>
        <taxon>Metazoa</taxon>
        <taxon>Chordata</taxon>
        <taxon>Craniata</taxon>
        <taxon>Vertebrata</taxon>
        <taxon>Euteleostomi</taxon>
        <taxon>Actinopterygii</taxon>
        <taxon>Neopterygii</taxon>
        <taxon>Teleostei</taxon>
        <taxon>Ostariophysi</taxon>
        <taxon>Characiformes</taxon>
        <taxon>Characoidei</taxon>
        <taxon>Acestrorhamphidae</taxon>
        <taxon>Acestrorhamphinae</taxon>
        <taxon>Astyanax</taxon>
    </lineage>
</organism>
<dbReference type="Pfam" id="PF21059">
    <property type="entry name" value="BTBD16_C"/>
    <property type="match status" value="1"/>
</dbReference>
<dbReference type="Ensembl" id="ENSAMXT00000051684.1">
    <property type="protein sequence ID" value="ENSAMXP00000040912.1"/>
    <property type="gene ID" value="ENSAMXG00000041569.1"/>
</dbReference>
<evidence type="ECO:0000259" key="2">
    <source>
        <dbReference type="Pfam" id="PF21059"/>
    </source>
</evidence>
<sequence>MNYKKQRNKLLQDRSGCIRAGMSGWHGGVRRWTQTLKEDGGMTWVSRGSLRCTLLHLPVHDHSVTKEAVSFALRTLYRPTESPEQWGDAVLSAAVLLGLPDLYQRCLDGMMTTITSDTVCDFHQASCKHKQIGLQAACEHWLELFLVTDLSSHIGLRDLPFELLLRTLRCSRVFAVREYDLLQTVLYWIYLQFNTSKQTLPSYSTVISFFCGITGAFLEQPVGYKYVPLFEALHLHGITERHHVEEMEKMNVFPHSWLLHTFSSHYCSIHSGGDMNVTNFSKHSVRFGMIVGGELQEYTQAVGLYGFYFLLKTSRVGDADEFGFSLERLRHWDPALTESCRTTQPFSMRAERCVCYQIRVQSCGGGEWMEKSSGVISQVFGLSKRCSRSKVFAAGGLSLPLYVTFALAFPTP</sequence>
<feature type="domain" description="BTB/POZ" evidence="2">
    <location>
        <begin position="285"/>
        <end position="391"/>
    </location>
</feature>
<reference evidence="3" key="3">
    <citation type="submission" date="2025-08" db="UniProtKB">
        <authorList>
            <consortium name="Ensembl"/>
        </authorList>
    </citation>
    <scope>IDENTIFICATION</scope>
</reference>
<dbReference type="PANTHER" id="PTHR46843:SF1">
    <property type="entry name" value="BTB_POZ DOMAIN-CONTAINING PROTEIN 16"/>
    <property type="match status" value="1"/>
</dbReference>
<name>A0A3B1JER6_ASTMX</name>
<dbReference type="InterPro" id="IPR011333">
    <property type="entry name" value="SKP1/BTB/POZ_sf"/>
</dbReference>
<dbReference type="GeneTree" id="ENSGT00940000169682"/>
<dbReference type="InterPro" id="IPR048859">
    <property type="entry name" value="BTBD16_C"/>
</dbReference>
<proteinExistence type="predicted"/>
<evidence type="ECO:0000313" key="3">
    <source>
        <dbReference type="Ensembl" id="ENSAMXP00000040912.1"/>
    </source>
</evidence>
<reference evidence="4" key="2">
    <citation type="journal article" date="2014" name="Nat. Commun.">
        <title>The cavefish genome reveals candidate genes for eye loss.</title>
        <authorList>
            <person name="McGaugh S.E."/>
            <person name="Gross J.B."/>
            <person name="Aken B."/>
            <person name="Blin M."/>
            <person name="Borowsky R."/>
            <person name="Chalopin D."/>
            <person name="Hinaux H."/>
            <person name="Jeffery W.R."/>
            <person name="Keene A."/>
            <person name="Ma L."/>
            <person name="Minx P."/>
            <person name="Murphy D."/>
            <person name="O'Quin K.E."/>
            <person name="Retaux S."/>
            <person name="Rohner N."/>
            <person name="Searle S.M."/>
            <person name="Stahl B.A."/>
            <person name="Tabin C."/>
            <person name="Volff J.N."/>
            <person name="Yoshizawa M."/>
            <person name="Warren W.C."/>
        </authorList>
    </citation>
    <scope>NUCLEOTIDE SEQUENCE [LARGE SCALE GENOMIC DNA]</scope>
    <source>
        <strain evidence="4">female</strain>
    </source>
</reference>
<dbReference type="InParanoid" id="A0A3B1JER6"/>
<dbReference type="Bgee" id="ENSAMXG00000041569">
    <property type="expression patterns" value="Expressed in testis and 5 other cell types or tissues"/>
</dbReference>
<dbReference type="Gene3D" id="3.30.710.10">
    <property type="entry name" value="Potassium Channel Kv1.1, Chain A"/>
    <property type="match status" value="1"/>
</dbReference>
<dbReference type="STRING" id="7994.ENSAMXP00000040912"/>
<dbReference type="Proteomes" id="UP000018467">
    <property type="component" value="Unassembled WGS sequence"/>
</dbReference>
<dbReference type="PANTHER" id="PTHR46843">
    <property type="entry name" value="BTB/POZ DOMAIN-CONTAINING PROTEIN 16"/>
    <property type="match status" value="1"/>
</dbReference>
<protein>
    <recommendedName>
        <fullName evidence="1">BTB/POZ domain-containing protein 16</fullName>
    </recommendedName>
</protein>
<dbReference type="InterPro" id="IPR042833">
    <property type="entry name" value="BTBD16"/>
</dbReference>
<evidence type="ECO:0000256" key="1">
    <source>
        <dbReference type="ARBA" id="ARBA00016271"/>
    </source>
</evidence>
<reference evidence="4" key="1">
    <citation type="submission" date="2013-03" db="EMBL/GenBank/DDBJ databases">
        <authorList>
            <person name="Jeffery W."/>
            <person name="Warren W."/>
            <person name="Wilson R.K."/>
        </authorList>
    </citation>
    <scope>NUCLEOTIDE SEQUENCE</scope>
    <source>
        <strain evidence="4">female</strain>
    </source>
</reference>